<dbReference type="OrthoDB" id="2855464at2759"/>
<name>A0A9P5XW02_9AGAR</name>
<dbReference type="EMBL" id="MU150366">
    <property type="protein sequence ID" value="KAF9457572.1"/>
    <property type="molecule type" value="Genomic_DNA"/>
</dbReference>
<reference evidence="1" key="1">
    <citation type="submission" date="2020-11" db="EMBL/GenBank/DDBJ databases">
        <authorList>
            <consortium name="DOE Joint Genome Institute"/>
            <person name="Ahrendt S."/>
            <person name="Riley R."/>
            <person name="Andreopoulos W."/>
            <person name="Labutti K."/>
            <person name="Pangilinan J."/>
            <person name="Ruiz-Duenas F.J."/>
            <person name="Barrasa J.M."/>
            <person name="Sanchez-Garcia M."/>
            <person name="Camarero S."/>
            <person name="Miyauchi S."/>
            <person name="Serrano A."/>
            <person name="Linde D."/>
            <person name="Babiker R."/>
            <person name="Drula E."/>
            <person name="Ayuso-Fernandez I."/>
            <person name="Pacheco R."/>
            <person name="Padilla G."/>
            <person name="Ferreira P."/>
            <person name="Barriuso J."/>
            <person name="Kellner H."/>
            <person name="Castanera R."/>
            <person name="Alfaro M."/>
            <person name="Ramirez L."/>
            <person name="Pisabarro A.G."/>
            <person name="Kuo A."/>
            <person name="Tritt A."/>
            <person name="Lipzen A."/>
            <person name="He G."/>
            <person name="Yan M."/>
            <person name="Ng V."/>
            <person name="Cullen D."/>
            <person name="Martin F."/>
            <person name="Rosso M.-N."/>
            <person name="Henrissat B."/>
            <person name="Hibbett D."/>
            <person name="Martinez A.T."/>
            <person name="Grigoriev I.V."/>
        </authorList>
    </citation>
    <scope>NUCLEOTIDE SEQUENCE</scope>
    <source>
        <strain evidence="1">CBS 247.69</strain>
    </source>
</reference>
<organism evidence="1 2">
    <name type="scientific">Collybia nuda</name>
    <dbReference type="NCBI Taxonomy" id="64659"/>
    <lineage>
        <taxon>Eukaryota</taxon>
        <taxon>Fungi</taxon>
        <taxon>Dikarya</taxon>
        <taxon>Basidiomycota</taxon>
        <taxon>Agaricomycotina</taxon>
        <taxon>Agaricomycetes</taxon>
        <taxon>Agaricomycetidae</taxon>
        <taxon>Agaricales</taxon>
        <taxon>Tricholomatineae</taxon>
        <taxon>Clitocybaceae</taxon>
        <taxon>Collybia</taxon>
    </lineage>
</organism>
<dbReference type="Proteomes" id="UP000807353">
    <property type="component" value="Unassembled WGS sequence"/>
</dbReference>
<sequence length="190" mass="21687">MRGTQELNMPPVFPGACERCNHHFPNLDEAGPEIAQYILDQHDQVCSGINRRTRVAQPSTESGVGIACAQITTTSPPQLFKDATAVKAPPPRKRKKYATDMVERKMLLEADEWGREATAKSIVCQGCDKRIRLDKRNDYYPGLWTKHRDKCKEIIRLKDKEFHSRVRRLSRDTRDLVDVSHCLGATKKLD</sequence>
<accession>A0A9P5XW02</accession>
<comment type="caution">
    <text evidence="1">The sequence shown here is derived from an EMBL/GenBank/DDBJ whole genome shotgun (WGS) entry which is preliminary data.</text>
</comment>
<dbReference type="AlphaFoldDB" id="A0A9P5XW02"/>
<evidence type="ECO:0000313" key="1">
    <source>
        <dbReference type="EMBL" id="KAF9457572.1"/>
    </source>
</evidence>
<evidence type="ECO:0000313" key="2">
    <source>
        <dbReference type="Proteomes" id="UP000807353"/>
    </source>
</evidence>
<proteinExistence type="predicted"/>
<protein>
    <submittedName>
        <fullName evidence="1">Uncharacterized protein</fullName>
    </submittedName>
</protein>
<keyword evidence="2" id="KW-1185">Reference proteome</keyword>
<gene>
    <name evidence="1" type="ORF">BDZ94DRAFT_200101</name>
</gene>